<dbReference type="GO" id="GO:0005813">
    <property type="term" value="C:centrosome"/>
    <property type="evidence" value="ECO:0007669"/>
    <property type="project" value="TreeGrafter"/>
</dbReference>
<evidence type="ECO:0000313" key="5">
    <source>
        <dbReference type="Proteomes" id="UP000472267"/>
    </source>
</evidence>
<feature type="compositionally biased region" description="Low complexity" evidence="2">
    <location>
        <begin position="716"/>
        <end position="728"/>
    </location>
</feature>
<dbReference type="FunCoup" id="A0A672JQ83">
    <property type="interactions" value="819"/>
</dbReference>
<dbReference type="PANTHER" id="PTHR39063:SF1">
    <property type="entry name" value="OFD1 CENTRIOLE AND CENTRIOLAR SATELLITE PROTEIN"/>
    <property type="match status" value="1"/>
</dbReference>
<feature type="coiled-coil region" evidence="1">
    <location>
        <begin position="354"/>
        <end position="579"/>
    </location>
</feature>
<evidence type="ECO:0000256" key="1">
    <source>
        <dbReference type="SAM" id="Coils"/>
    </source>
</evidence>
<evidence type="ECO:0000256" key="3">
    <source>
        <dbReference type="SAM" id="Phobius"/>
    </source>
</evidence>
<reference evidence="4" key="2">
    <citation type="submission" date="2025-08" db="UniProtKB">
        <authorList>
            <consortium name="Ensembl"/>
        </authorList>
    </citation>
    <scope>IDENTIFICATION</scope>
</reference>
<evidence type="ECO:0000256" key="2">
    <source>
        <dbReference type="SAM" id="MobiDB-lite"/>
    </source>
</evidence>
<dbReference type="InterPro" id="IPR055289">
    <property type="entry name" value="OFD1"/>
</dbReference>
<proteinExistence type="predicted"/>
<dbReference type="Proteomes" id="UP000472267">
    <property type="component" value="Chromosome 16"/>
</dbReference>
<keyword evidence="3" id="KW-1133">Transmembrane helix</keyword>
<reference evidence="4" key="1">
    <citation type="submission" date="2019-06" db="EMBL/GenBank/DDBJ databases">
        <authorList>
            <consortium name="Wellcome Sanger Institute Data Sharing"/>
        </authorList>
    </citation>
    <scope>NUCLEOTIDE SEQUENCE [LARGE SCALE GENOMIC DNA]</scope>
</reference>
<dbReference type="InParanoid" id="A0A672JQ83"/>
<dbReference type="AlphaFoldDB" id="A0A672JQ83"/>
<accession>A0A672JQ83</accession>
<dbReference type="GO" id="GO:0005576">
    <property type="term" value="C:extracellular region"/>
    <property type="evidence" value="ECO:0007669"/>
    <property type="project" value="GOC"/>
</dbReference>
<dbReference type="OMA" id="IREREQX"/>
<dbReference type="InterPro" id="IPR006594">
    <property type="entry name" value="LisH"/>
</dbReference>
<dbReference type="PANTHER" id="PTHR39063">
    <property type="entry name" value="ORAL-FACIAL-DIGITAL SYNDROME 1 PROTEIN HOMOLOG"/>
    <property type="match status" value="1"/>
</dbReference>
<keyword evidence="3" id="KW-0812">Transmembrane</keyword>
<keyword evidence="1" id="KW-0175">Coiled coil</keyword>
<feature type="region of interest" description="Disordered" evidence="2">
    <location>
        <begin position="613"/>
        <end position="648"/>
    </location>
</feature>
<organism evidence="4 5">
    <name type="scientific">Salarias fasciatus</name>
    <name type="common">Jewelled blenny</name>
    <name type="synonym">Blennius fasciatus</name>
    <dbReference type="NCBI Taxonomy" id="181472"/>
    <lineage>
        <taxon>Eukaryota</taxon>
        <taxon>Metazoa</taxon>
        <taxon>Chordata</taxon>
        <taxon>Craniata</taxon>
        <taxon>Vertebrata</taxon>
        <taxon>Euteleostomi</taxon>
        <taxon>Actinopterygii</taxon>
        <taxon>Neopterygii</taxon>
        <taxon>Teleostei</taxon>
        <taxon>Neoteleostei</taxon>
        <taxon>Acanthomorphata</taxon>
        <taxon>Ovalentaria</taxon>
        <taxon>Blenniimorphae</taxon>
        <taxon>Blenniiformes</taxon>
        <taxon>Blennioidei</taxon>
        <taxon>Blenniidae</taxon>
        <taxon>Salariinae</taxon>
        <taxon>Salarias</taxon>
    </lineage>
</organism>
<dbReference type="GO" id="GO:0060287">
    <property type="term" value="P:epithelial cilium movement involved in determination of left/right asymmetry"/>
    <property type="evidence" value="ECO:0007669"/>
    <property type="project" value="TreeGrafter"/>
</dbReference>
<evidence type="ECO:0000313" key="4">
    <source>
        <dbReference type="Ensembl" id="ENSSFAP00005056411.1"/>
    </source>
</evidence>
<reference evidence="4" key="3">
    <citation type="submission" date="2025-09" db="UniProtKB">
        <authorList>
            <consortium name="Ensembl"/>
        </authorList>
    </citation>
    <scope>IDENTIFICATION</scope>
</reference>
<dbReference type="Ensembl" id="ENSSFAT00005058125.1">
    <property type="protein sequence ID" value="ENSSFAP00005056411.1"/>
    <property type="gene ID" value="ENSSFAG00005026666.1"/>
</dbReference>
<keyword evidence="3" id="KW-0472">Membrane</keyword>
<dbReference type="Pfam" id="PF16045">
    <property type="entry name" value="LisH_2"/>
    <property type="match status" value="1"/>
</dbReference>
<feature type="coiled-coil region" evidence="1">
    <location>
        <begin position="216"/>
        <end position="311"/>
    </location>
</feature>
<feature type="compositionally biased region" description="Polar residues" evidence="2">
    <location>
        <begin position="630"/>
        <end position="648"/>
    </location>
</feature>
<sequence>MSSFKEDALSSDELRKRLYQTFKNKGVLDTLKVQLRNQLIQELKHPPLAGQEPVPRQVPARSEPLLVSVSNSIVADHLRFSGYEYTLSVFYPESGLCKNTVELMKLLKISAFLYMSCVCFTGFLINLLTHLLQHHGQGLRQDADTQTISSSGYGESLVEKMKTIDKEYENFISKEKMFSFQSQLAEYRKDTRAQMEAEMNLKMQHFKDVEIAKVRMEEKSAFNKEFENLKRELENAYERKARALMDREKNAIERLQKQQEIEEKNIYAQRQSVLREIETLRNRENELKMRMEEFEKTCKIHEDKVRTTEELLRRREVSVRTMEDTHDQRLKNEVSRIQLELKEDFVKRTEELTESEARNKLETARIQKEAAELEARSEDHSRACSELKRLQAEFDTAQQQISLLTQQKELLKERLETMSDYSNIKIERAELQGQLQLLRRQLEEAQEENRLLRADLTKPSTEQLALQMEVRRLQSARKLEEEEFENQKQVQQAQLQSEVEQCARLRAQLMEYEQKSQWMTNQVEDFKRQLQQTQKGHESPLRGFPDSDMEMVAEAKARIQELEKEAETLEEAYRKYQQRAVHSTISYMLPQRPLSPHCPDSLVWKQDPQSLYPHAIDKPKISHRPASPRTIPSPSPASRGNRNSSLSVQPRVAFSEEKEVVFPVAFAPPSPDRRLSPAPRCEVLTSADLSSELSPPPSPQLKSTARERSSPPRPQPVSSSSESSPQPEKISLEDLTGLLSGTTNISFFSFFVLSSWETPA</sequence>
<dbReference type="GO" id="GO:0036064">
    <property type="term" value="C:ciliary basal body"/>
    <property type="evidence" value="ECO:0007669"/>
    <property type="project" value="TreeGrafter"/>
</dbReference>
<name>A0A672JQ83_SALFA</name>
<gene>
    <name evidence="4" type="primary">ofd1</name>
</gene>
<protein>
    <submittedName>
        <fullName evidence="4">OFD1 centriole and centriolar satellite protein</fullName>
    </submittedName>
</protein>
<feature type="transmembrane region" description="Helical" evidence="3">
    <location>
        <begin position="111"/>
        <end position="132"/>
    </location>
</feature>
<dbReference type="PROSITE" id="PS50896">
    <property type="entry name" value="LISH"/>
    <property type="match status" value="1"/>
</dbReference>
<feature type="region of interest" description="Disordered" evidence="2">
    <location>
        <begin position="686"/>
        <end position="731"/>
    </location>
</feature>
<keyword evidence="5" id="KW-1185">Reference proteome</keyword>